<feature type="non-terminal residue" evidence="1">
    <location>
        <position position="1"/>
    </location>
</feature>
<dbReference type="EMBL" id="JBHSWU010001503">
    <property type="protein sequence ID" value="MFC6726908.1"/>
    <property type="molecule type" value="Genomic_DNA"/>
</dbReference>
<comment type="caution">
    <text evidence="1">The sequence shown here is derived from an EMBL/GenBank/DDBJ whole genome shotgun (WGS) entry which is preliminary data.</text>
</comment>
<gene>
    <name evidence="1" type="ORF">ACFQE1_21525</name>
</gene>
<dbReference type="AlphaFoldDB" id="A0ABD5S5D9"/>
<dbReference type="GO" id="GO:0004175">
    <property type="term" value="F:endopeptidase activity"/>
    <property type="evidence" value="ECO:0007669"/>
    <property type="project" value="UniProtKB-ARBA"/>
</dbReference>
<evidence type="ECO:0000313" key="1">
    <source>
        <dbReference type="EMBL" id="MFC6726908.1"/>
    </source>
</evidence>
<dbReference type="InterPro" id="IPR029055">
    <property type="entry name" value="Ntn_hydrolases_N"/>
</dbReference>
<keyword evidence="2" id="KW-1185">Reference proteome</keyword>
<proteinExistence type="predicted"/>
<reference evidence="1 2" key="1">
    <citation type="journal article" date="2019" name="Int. J. Syst. Evol. Microbiol.">
        <title>The Global Catalogue of Microorganisms (GCM) 10K type strain sequencing project: providing services to taxonomists for standard genome sequencing and annotation.</title>
        <authorList>
            <consortium name="The Broad Institute Genomics Platform"/>
            <consortium name="The Broad Institute Genome Sequencing Center for Infectious Disease"/>
            <person name="Wu L."/>
            <person name="Ma J."/>
        </authorList>
    </citation>
    <scope>NUCLEOTIDE SEQUENCE [LARGE SCALE GENOMIC DNA]</scope>
    <source>
        <strain evidence="1 2">NBRC 111368</strain>
    </source>
</reference>
<evidence type="ECO:0000313" key="2">
    <source>
        <dbReference type="Proteomes" id="UP001596328"/>
    </source>
</evidence>
<dbReference type="GO" id="GO:0000502">
    <property type="term" value="C:proteasome complex"/>
    <property type="evidence" value="ECO:0007669"/>
    <property type="project" value="UniProtKB-KW"/>
</dbReference>
<sequence>LFATDPSGTPQEWRAVAIGGGRDAIQEVLEERYDESAGVNDVVTLALRALKSEIEEIDAAGLSLSTITEDGYDSLSTEEIDDVLADIEE</sequence>
<dbReference type="Proteomes" id="UP001596328">
    <property type="component" value="Unassembled WGS sequence"/>
</dbReference>
<accession>A0ABD5S5D9</accession>
<keyword evidence="1" id="KW-0647">Proteasome</keyword>
<protein>
    <submittedName>
        <fullName evidence="1">Proteasome subunit alpha</fullName>
    </submittedName>
</protein>
<dbReference type="SUPFAM" id="SSF56235">
    <property type="entry name" value="N-terminal nucleophile aminohydrolases (Ntn hydrolases)"/>
    <property type="match status" value="1"/>
</dbReference>
<name>A0ABD5S5D9_9EURY</name>
<dbReference type="Gene3D" id="3.60.20.10">
    <property type="entry name" value="Glutamine Phosphoribosylpyrophosphate, subunit 1, domain 1"/>
    <property type="match status" value="1"/>
</dbReference>
<dbReference type="Pfam" id="PF00227">
    <property type="entry name" value="Proteasome"/>
    <property type="match status" value="1"/>
</dbReference>
<dbReference type="InterPro" id="IPR001353">
    <property type="entry name" value="Proteasome_sua/b"/>
</dbReference>
<organism evidence="1 2">
    <name type="scientific">Halobium palmae</name>
    <dbReference type="NCBI Taxonomy" id="1776492"/>
    <lineage>
        <taxon>Archaea</taxon>
        <taxon>Methanobacteriati</taxon>
        <taxon>Methanobacteriota</taxon>
        <taxon>Stenosarchaea group</taxon>
        <taxon>Halobacteria</taxon>
        <taxon>Halobacteriales</taxon>
        <taxon>Haloferacaceae</taxon>
        <taxon>Halobium</taxon>
    </lineage>
</organism>